<reference evidence="4" key="2">
    <citation type="journal article" date="2021" name="PeerJ">
        <title>Extensive microbial diversity within the chicken gut microbiome revealed by metagenomics and culture.</title>
        <authorList>
            <person name="Gilroy R."/>
            <person name="Ravi A."/>
            <person name="Getino M."/>
            <person name="Pursley I."/>
            <person name="Horton D.L."/>
            <person name="Alikhan N.F."/>
            <person name="Baker D."/>
            <person name="Gharbi K."/>
            <person name="Hall N."/>
            <person name="Watson M."/>
            <person name="Adriaenssens E.M."/>
            <person name="Foster-Nyarko E."/>
            <person name="Jarju S."/>
            <person name="Secka A."/>
            <person name="Antonio M."/>
            <person name="Oren A."/>
            <person name="Chaudhuri R.R."/>
            <person name="La Ragione R."/>
            <person name="Hildebrand F."/>
            <person name="Pallen M.J."/>
        </authorList>
    </citation>
    <scope>NUCLEOTIDE SEQUENCE</scope>
    <source>
        <strain evidence="4">CHK176-6737</strain>
    </source>
</reference>
<dbReference type="PROSITE" id="PS51677">
    <property type="entry name" value="NODB"/>
    <property type="match status" value="1"/>
</dbReference>
<dbReference type="PROSITE" id="PS51257">
    <property type="entry name" value="PROKAR_LIPOPROTEIN"/>
    <property type="match status" value="1"/>
</dbReference>
<dbReference type="InterPro" id="IPR002509">
    <property type="entry name" value="NODB_dom"/>
</dbReference>
<feature type="domain" description="NodB homology" evidence="3">
    <location>
        <begin position="102"/>
        <end position="282"/>
    </location>
</feature>
<dbReference type="Pfam" id="PF01522">
    <property type="entry name" value="Polysacc_deac_1"/>
    <property type="match status" value="1"/>
</dbReference>
<evidence type="ECO:0000256" key="1">
    <source>
        <dbReference type="SAM" id="MobiDB-lite"/>
    </source>
</evidence>
<dbReference type="PANTHER" id="PTHR10587:SF78">
    <property type="entry name" value="PEPTIDOGLYCAN-N-ACETYLMURAMIC ACID DEACETYLASE PDAA"/>
    <property type="match status" value="1"/>
</dbReference>
<dbReference type="EMBL" id="DVNM01000020">
    <property type="protein sequence ID" value="HIU69053.1"/>
    <property type="molecule type" value="Genomic_DNA"/>
</dbReference>
<dbReference type="AlphaFoldDB" id="A0A9D1MU31"/>
<evidence type="ECO:0000313" key="5">
    <source>
        <dbReference type="Proteomes" id="UP000824125"/>
    </source>
</evidence>
<organism evidence="4 5">
    <name type="scientific">Candidatus Scybalenecus merdavium</name>
    <dbReference type="NCBI Taxonomy" id="2840939"/>
    <lineage>
        <taxon>Bacteria</taxon>
        <taxon>Bacillati</taxon>
        <taxon>Bacillota</taxon>
        <taxon>Clostridia</taxon>
        <taxon>Eubacteriales</taxon>
        <taxon>Oscillospiraceae</taxon>
        <taxon>Oscillospiraceae incertae sedis</taxon>
        <taxon>Candidatus Scybalenecus</taxon>
    </lineage>
</organism>
<dbReference type="GO" id="GO:0016810">
    <property type="term" value="F:hydrolase activity, acting on carbon-nitrogen (but not peptide) bonds"/>
    <property type="evidence" value="ECO:0007669"/>
    <property type="project" value="InterPro"/>
</dbReference>
<gene>
    <name evidence="4" type="ORF">IAD23_03770</name>
</gene>
<feature type="compositionally biased region" description="Low complexity" evidence="1">
    <location>
        <begin position="29"/>
        <end position="43"/>
    </location>
</feature>
<protein>
    <submittedName>
        <fullName evidence="4">Polysaccharide deacetylase family protein</fullName>
    </submittedName>
</protein>
<comment type="caution">
    <text evidence="4">The sequence shown here is derived from an EMBL/GenBank/DDBJ whole genome shotgun (WGS) entry which is preliminary data.</text>
</comment>
<keyword evidence="2" id="KW-0732">Signal</keyword>
<sequence length="285" mass="31792">MKKMLLVLLACAMLFAGCTRQESKDDAAESSAAQTSESEATAADYTTSPPADAMQADFGDYSRDKVIWGPGNTVDHQRPADPVSLQKQFGDLGATFIGSDTKTICLTFDEGYENGYTPQILDTLKEKGVKAVFFVTYDFAKANPKLVQRMIDEGHIVGNHTYRHYTMDEVDLSVAEEEIRVLHDYVADTFDYEMKYFRFPKGEFSEQTLYLAQMMGYESVFWSFAYADWDTENPPDEQEALRLLTESTHGGAIYLLHAVSATNASILGAAIDNIRAQGYTFTTDI</sequence>
<evidence type="ECO:0000256" key="2">
    <source>
        <dbReference type="SAM" id="SignalP"/>
    </source>
</evidence>
<evidence type="ECO:0000313" key="4">
    <source>
        <dbReference type="EMBL" id="HIU69053.1"/>
    </source>
</evidence>
<dbReference type="Gene3D" id="3.20.20.370">
    <property type="entry name" value="Glycoside hydrolase/deacetylase"/>
    <property type="match status" value="1"/>
</dbReference>
<dbReference type="GO" id="GO:0005975">
    <property type="term" value="P:carbohydrate metabolic process"/>
    <property type="evidence" value="ECO:0007669"/>
    <property type="project" value="InterPro"/>
</dbReference>
<evidence type="ECO:0000259" key="3">
    <source>
        <dbReference type="PROSITE" id="PS51677"/>
    </source>
</evidence>
<name>A0A9D1MU31_9FIRM</name>
<dbReference type="SUPFAM" id="SSF88713">
    <property type="entry name" value="Glycoside hydrolase/deacetylase"/>
    <property type="match status" value="1"/>
</dbReference>
<dbReference type="Proteomes" id="UP000824125">
    <property type="component" value="Unassembled WGS sequence"/>
</dbReference>
<proteinExistence type="predicted"/>
<feature type="signal peptide" evidence="2">
    <location>
        <begin position="1"/>
        <end position="16"/>
    </location>
</feature>
<dbReference type="InterPro" id="IPR011330">
    <property type="entry name" value="Glyco_hydro/deAcase_b/a-brl"/>
</dbReference>
<feature type="chain" id="PRO_5039269655" evidence="2">
    <location>
        <begin position="17"/>
        <end position="285"/>
    </location>
</feature>
<dbReference type="PANTHER" id="PTHR10587">
    <property type="entry name" value="GLYCOSYL TRANSFERASE-RELATED"/>
    <property type="match status" value="1"/>
</dbReference>
<reference evidence="4" key="1">
    <citation type="submission" date="2020-10" db="EMBL/GenBank/DDBJ databases">
        <authorList>
            <person name="Gilroy R."/>
        </authorList>
    </citation>
    <scope>NUCLEOTIDE SEQUENCE</scope>
    <source>
        <strain evidence="4">CHK176-6737</strain>
    </source>
</reference>
<dbReference type="InterPro" id="IPR050248">
    <property type="entry name" value="Polysacc_deacetylase_ArnD"/>
</dbReference>
<feature type="region of interest" description="Disordered" evidence="1">
    <location>
        <begin position="26"/>
        <end position="50"/>
    </location>
</feature>
<accession>A0A9D1MU31</accession>
<dbReference type="GO" id="GO:0016020">
    <property type="term" value="C:membrane"/>
    <property type="evidence" value="ECO:0007669"/>
    <property type="project" value="TreeGrafter"/>
</dbReference>